<evidence type="ECO:0000259" key="1">
    <source>
        <dbReference type="PROSITE" id="PS50995"/>
    </source>
</evidence>
<proteinExistence type="predicted"/>
<dbReference type="Pfam" id="PF12802">
    <property type="entry name" value="MarR_2"/>
    <property type="match status" value="1"/>
</dbReference>
<evidence type="ECO:0000313" key="2">
    <source>
        <dbReference type="EMBL" id="GAA3711589.1"/>
    </source>
</evidence>
<sequence>MTHSADRILENPFGGHLGYLLRRASNAIIGELAQRLDAIGLKVSEASILLLIDHNPRITQSDLGRMLGIKRANMVPLAAGLESRGFVTREPVNGRSHGLILTETGKAACTNAQEIMAEQERFILKRLGGDDRTARSLLIRLWS</sequence>
<organism evidence="2 3">
    <name type="scientific">Sphingomonas cynarae</name>
    <dbReference type="NCBI Taxonomy" id="930197"/>
    <lineage>
        <taxon>Bacteria</taxon>
        <taxon>Pseudomonadati</taxon>
        <taxon>Pseudomonadota</taxon>
        <taxon>Alphaproteobacteria</taxon>
        <taxon>Sphingomonadales</taxon>
        <taxon>Sphingomonadaceae</taxon>
        <taxon>Sphingomonas</taxon>
    </lineage>
</organism>
<feature type="domain" description="HTH marR-type" evidence="1">
    <location>
        <begin position="14"/>
        <end position="143"/>
    </location>
</feature>
<dbReference type="PROSITE" id="PS50995">
    <property type="entry name" value="HTH_MARR_2"/>
    <property type="match status" value="1"/>
</dbReference>
<dbReference type="PANTHER" id="PTHR33164">
    <property type="entry name" value="TRANSCRIPTIONAL REGULATOR, MARR FAMILY"/>
    <property type="match status" value="1"/>
</dbReference>
<reference evidence="3" key="1">
    <citation type="journal article" date="2019" name="Int. J. Syst. Evol. Microbiol.">
        <title>The Global Catalogue of Microorganisms (GCM) 10K type strain sequencing project: providing services to taxonomists for standard genome sequencing and annotation.</title>
        <authorList>
            <consortium name="The Broad Institute Genomics Platform"/>
            <consortium name="The Broad Institute Genome Sequencing Center for Infectious Disease"/>
            <person name="Wu L."/>
            <person name="Ma J."/>
        </authorList>
    </citation>
    <scope>NUCLEOTIDE SEQUENCE [LARGE SCALE GENOMIC DNA]</scope>
    <source>
        <strain evidence="3">JCM 17498</strain>
    </source>
</reference>
<dbReference type="InterPro" id="IPR000835">
    <property type="entry name" value="HTH_MarR-typ"/>
</dbReference>
<protein>
    <submittedName>
        <fullName evidence="2">MarR family transcriptional regulator</fullName>
    </submittedName>
</protein>
<gene>
    <name evidence="2" type="ORF">GCM10022268_20730</name>
</gene>
<comment type="caution">
    <text evidence="2">The sequence shown here is derived from an EMBL/GenBank/DDBJ whole genome shotgun (WGS) entry which is preliminary data.</text>
</comment>
<dbReference type="SUPFAM" id="SSF46785">
    <property type="entry name" value="Winged helix' DNA-binding domain"/>
    <property type="match status" value="1"/>
</dbReference>
<accession>A0ABP7DY48</accession>
<dbReference type="InterPro" id="IPR039422">
    <property type="entry name" value="MarR/SlyA-like"/>
</dbReference>
<keyword evidence="3" id="KW-1185">Reference proteome</keyword>
<dbReference type="EMBL" id="BAABBF010000004">
    <property type="protein sequence ID" value="GAA3711589.1"/>
    <property type="molecule type" value="Genomic_DNA"/>
</dbReference>
<name>A0ABP7DY48_9SPHN</name>
<dbReference type="InterPro" id="IPR036388">
    <property type="entry name" value="WH-like_DNA-bd_sf"/>
</dbReference>
<dbReference type="Gene3D" id="1.10.10.10">
    <property type="entry name" value="Winged helix-like DNA-binding domain superfamily/Winged helix DNA-binding domain"/>
    <property type="match status" value="1"/>
</dbReference>
<evidence type="ECO:0000313" key="3">
    <source>
        <dbReference type="Proteomes" id="UP001500523"/>
    </source>
</evidence>
<dbReference type="Proteomes" id="UP001500523">
    <property type="component" value="Unassembled WGS sequence"/>
</dbReference>
<dbReference type="PANTHER" id="PTHR33164:SF89">
    <property type="entry name" value="MARR FAMILY REGULATORY PROTEIN"/>
    <property type="match status" value="1"/>
</dbReference>
<dbReference type="InterPro" id="IPR036390">
    <property type="entry name" value="WH_DNA-bd_sf"/>
</dbReference>
<dbReference type="SMART" id="SM00347">
    <property type="entry name" value="HTH_MARR"/>
    <property type="match status" value="1"/>
</dbReference>
<dbReference type="RefSeq" id="WP_344693314.1">
    <property type="nucleotide sequence ID" value="NZ_BAABBF010000004.1"/>
</dbReference>